<accession>A0A2T1GMH5</accession>
<evidence type="ECO:0000259" key="12">
    <source>
        <dbReference type="PROSITE" id="PS50112"/>
    </source>
</evidence>
<dbReference type="InterPro" id="IPR013656">
    <property type="entry name" value="PAS_4"/>
</dbReference>
<evidence type="ECO:0000259" key="10">
    <source>
        <dbReference type="PROSITE" id="PS50109"/>
    </source>
</evidence>
<dbReference type="PANTHER" id="PTHR43065">
    <property type="entry name" value="SENSOR HISTIDINE KINASE"/>
    <property type="match status" value="1"/>
</dbReference>
<dbReference type="Gene3D" id="3.30.565.10">
    <property type="entry name" value="Histidine kinase-like ATPase, C-terminal domain"/>
    <property type="match status" value="1"/>
</dbReference>
<dbReference type="Proteomes" id="UP000238937">
    <property type="component" value="Unassembled WGS sequence"/>
</dbReference>
<feature type="modified residue" description="4-aspartylphosphate" evidence="9">
    <location>
        <position position="692"/>
    </location>
</feature>
<evidence type="ECO:0000256" key="5">
    <source>
        <dbReference type="ARBA" id="ARBA00022741"/>
    </source>
</evidence>
<dbReference type="InterPro" id="IPR011006">
    <property type="entry name" value="CheY-like_superfamily"/>
</dbReference>
<dbReference type="PROSITE" id="PS50112">
    <property type="entry name" value="PAS"/>
    <property type="match status" value="2"/>
</dbReference>
<feature type="domain" description="Response regulatory" evidence="11">
    <location>
        <begin position="641"/>
        <end position="757"/>
    </location>
</feature>
<dbReference type="InterPro" id="IPR036890">
    <property type="entry name" value="HATPase_C_sf"/>
</dbReference>
<evidence type="ECO:0000259" key="11">
    <source>
        <dbReference type="PROSITE" id="PS50110"/>
    </source>
</evidence>
<evidence type="ECO:0000256" key="8">
    <source>
        <dbReference type="ARBA" id="ARBA00023012"/>
    </source>
</evidence>
<dbReference type="InterPro" id="IPR035965">
    <property type="entry name" value="PAS-like_dom_sf"/>
</dbReference>
<dbReference type="InterPro" id="IPR000700">
    <property type="entry name" value="PAS-assoc_C"/>
</dbReference>
<feature type="domain" description="PAC" evidence="13">
    <location>
        <begin position="332"/>
        <end position="384"/>
    </location>
</feature>
<dbReference type="NCBIfam" id="TIGR00229">
    <property type="entry name" value="sensory_box"/>
    <property type="match status" value="2"/>
</dbReference>
<dbReference type="GO" id="GO:0005524">
    <property type="term" value="F:ATP binding"/>
    <property type="evidence" value="ECO:0007669"/>
    <property type="project" value="UniProtKB-KW"/>
</dbReference>
<keyword evidence="6 14" id="KW-0418">Kinase</keyword>
<dbReference type="PROSITE" id="PS50110">
    <property type="entry name" value="RESPONSE_REGULATORY"/>
    <property type="match status" value="2"/>
</dbReference>
<organism evidence="14 15">
    <name type="scientific">Chamaesiphon polymorphus CCALA 037</name>
    <dbReference type="NCBI Taxonomy" id="2107692"/>
    <lineage>
        <taxon>Bacteria</taxon>
        <taxon>Bacillati</taxon>
        <taxon>Cyanobacteriota</taxon>
        <taxon>Cyanophyceae</taxon>
        <taxon>Gomontiellales</taxon>
        <taxon>Chamaesiphonaceae</taxon>
        <taxon>Chamaesiphon</taxon>
    </lineage>
</organism>
<dbReference type="InterPro" id="IPR036097">
    <property type="entry name" value="HisK_dim/P_sf"/>
</dbReference>
<evidence type="ECO:0000256" key="2">
    <source>
        <dbReference type="ARBA" id="ARBA00012438"/>
    </source>
</evidence>
<dbReference type="InterPro" id="IPR003594">
    <property type="entry name" value="HATPase_dom"/>
</dbReference>
<dbReference type="SUPFAM" id="SSF52172">
    <property type="entry name" value="CheY-like"/>
    <property type="match status" value="2"/>
</dbReference>
<dbReference type="GO" id="GO:0000155">
    <property type="term" value="F:phosphorelay sensor kinase activity"/>
    <property type="evidence" value="ECO:0007669"/>
    <property type="project" value="InterPro"/>
</dbReference>
<dbReference type="Pfam" id="PF08448">
    <property type="entry name" value="PAS_4"/>
    <property type="match status" value="1"/>
</dbReference>
<keyword evidence="3 9" id="KW-0597">Phosphoprotein</keyword>
<evidence type="ECO:0000256" key="6">
    <source>
        <dbReference type="ARBA" id="ARBA00022777"/>
    </source>
</evidence>
<dbReference type="SUPFAM" id="SSF55785">
    <property type="entry name" value="PYP-like sensor domain (PAS domain)"/>
    <property type="match status" value="2"/>
</dbReference>
<evidence type="ECO:0000256" key="4">
    <source>
        <dbReference type="ARBA" id="ARBA00022679"/>
    </source>
</evidence>
<feature type="domain" description="Response regulatory" evidence="11">
    <location>
        <begin position="7"/>
        <end position="124"/>
    </location>
</feature>
<evidence type="ECO:0000256" key="9">
    <source>
        <dbReference type="PROSITE-ProRule" id="PRU00169"/>
    </source>
</evidence>
<keyword evidence="4" id="KW-0808">Transferase</keyword>
<dbReference type="CDD" id="cd00130">
    <property type="entry name" value="PAS"/>
    <property type="match status" value="2"/>
</dbReference>
<keyword evidence="15" id="KW-1185">Reference proteome</keyword>
<dbReference type="InterPro" id="IPR000014">
    <property type="entry name" value="PAS"/>
</dbReference>
<dbReference type="PRINTS" id="PR00344">
    <property type="entry name" value="BCTRLSENSOR"/>
</dbReference>
<dbReference type="OrthoDB" id="9788063at2"/>
<dbReference type="SMART" id="SM00387">
    <property type="entry name" value="HATPase_c"/>
    <property type="match status" value="1"/>
</dbReference>
<dbReference type="EMBL" id="PVWO01000014">
    <property type="protein sequence ID" value="PSB59097.1"/>
    <property type="molecule type" value="Genomic_DNA"/>
</dbReference>
<evidence type="ECO:0000256" key="3">
    <source>
        <dbReference type="ARBA" id="ARBA00022553"/>
    </source>
</evidence>
<dbReference type="PROSITE" id="PS50113">
    <property type="entry name" value="PAC"/>
    <property type="match status" value="2"/>
</dbReference>
<dbReference type="SMART" id="SM00388">
    <property type="entry name" value="HisKA"/>
    <property type="match status" value="1"/>
</dbReference>
<dbReference type="Pfam" id="PF00512">
    <property type="entry name" value="HisKA"/>
    <property type="match status" value="1"/>
</dbReference>
<dbReference type="AlphaFoldDB" id="A0A2T1GMH5"/>
<dbReference type="CDD" id="cd00082">
    <property type="entry name" value="HisKA"/>
    <property type="match status" value="1"/>
</dbReference>
<evidence type="ECO:0000313" key="15">
    <source>
        <dbReference type="Proteomes" id="UP000238937"/>
    </source>
</evidence>
<dbReference type="Pfam" id="PF13426">
    <property type="entry name" value="PAS_9"/>
    <property type="match status" value="1"/>
</dbReference>
<feature type="domain" description="PAS" evidence="12">
    <location>
        <begin position="138"/>
        <end position="184"/>
    </location>
</feature>
<keyword evidence="7" id="KW-0067">ATP-binding</keyword>
<feature type="modified residue" description="4-aspartylphosphate" evidence="9">
    <location>
        <position position="59"/>
    </location>
</feature>
<keyword evidence="8" id="KW-0902">Two-component regulatory system</keyword>
<dbReference type="CDD" id="cd17546">
    <property type="entry name" value="REC_hyHK_CKI1_RcsC-like"/>
    <property type="match status" value="1"/>
</dbReference>
<protein>
    <recommendedName>
        <fullName evidence="2">histidine kinase</fullName>
        <ecNumber evidence="2">2.7.13.3</ecNumber>
    </recommendedName>
</protein>
<name>A0A2T1GMH5_9CYAN</name>
<dbReference type="Pfam" id="PF02518">
    <property type="entry name" value="HATPase_c"/>
    <property type="match status" value="1"/>
</dbReference>
<dbReference type="InterPro" id="IPR004358">
    <property type="entry name" value="Sig_transdc_His_kin-like_C"/>
</dbReference>
<gene>
    <name evidence="14" type="ORF">C7B77_02155</name>
</gene>
<dbReference type="SMART" id="SM00086">
    <property type="entry name" value="PAC"/>
    <property type="match status" value="2"/>
</dbReference>
<evidence type="ECO:0000256" key="1">
    <source>
        <dbReference type="ARBA" id="ARBA00000085"/>
    </source>
</evidence>
<comment type="caution">
    <text evidence="14">The sequence shown here is derived from an EMBL/GenBank/DDBJ whole genome shotgun (WGS) entry which is preliminary data.</text>
</comment>
<dbReference type="Gene3D" id="3.40.50.2300">
    <property type="match status" value="2"/>
</dbReference>
<evidence type="ECO:0000259" key="13">
    <source>
        <dbReference type="PROSITE" id="PS50113"/>
    </source>
</evidence>
<dbReference type="Gene3D" id="1.10.287.130">
    <property type="match status" value="1"/>
</dbReference>
<dbReference type="PANTHER" id="PTHR43065:SF46">
    <property type="entry name" value="C4-DICARBOXYLATE TRANSPORT SENSOR PROTEIN DCTB"/>
    <property type="match status" value="1"/>
</dbReference>
<feature type="domain" description="PAC" evidence="13">
    <location>
        <begin position="212"/>
        <end position="263"/>
    </location>
</feature>
<dbReference type="PROSITE" id="PS50109">
    <property type="entry name" value="HIS_KIN"/>
    <property type="match status" value="1"/>
</dbReference>
<dbReference type="SUPFAM" id="SSF47384">
    <property type="entry name" value="Homodimeric domain of signal transducing histidine kinase"/>
    <property type="match status" value="1"/>
</dbReference>
<dbReference type="Pfam" id="PF00072">
    <property type="entry name" value="Response_reg"/>
    <property type="match status" value="2"/>
</dbReference>
<keyword evidence="5" id="KW-0547">Nucleotide-binding</keyword>
<dbReference type="RefSeq" id="WP_106299869.1">
    <property type="nucleotide sequence ID" value="NZ_PVWO01000014.1"/>
</dbReference>
<dbReference type="SMART" id="SM00091">
    <property type="entry name" value="PAS"/>
    <property type="match status" value="2"/>
</dbReference>
<dbReference type="InterPro" id="IPR001789">
    <property type="entry name" value="Sig_transdc_resp-reg_receiver"/>
</dbReference>
<sequence>MIYHPIKILLVEDNPGDVLLLQETLADLTSIELDWVPVERLTMAIDRLAGEDFDVILLDLVLPDSRGLDTLLQIQARAPRTPIVVLTGMTDENMALQAVQAGAQDYLVKGQASGSDLLVRSIRYAIERKRIEATLQQRERQFRTLTENAPDVIARFDRQLRHLYVNSAVVEVTGFSVGDFLGKSNREMGMAVDRVERWEEILRQVFSTGLPISTEFEFLTPTGVRYFQSRCVPEFAIDGSVESVLTISRDLSDLKQAERKIREQAALIDISPDAIVVCDLDNRILVWNQGAAQIYGWTAAEILGTDAGLLFRQQPSPQLATALQAVLESGRWQGEANKIAKNGGEIWVSSRWKLLRNEADEPYAILTIDRDITAQKQLETQLLRTQRLESLGTLAGGIAHDLNNVLTPILAAAQLLPLKLPDLSEQDRRLLKILEDSSKRGAHMVKQILTFARGLEGELVPLELGELLMELGETIQSTLPKSIEIDLQLPKADLWLVSANATHLYQVFLNFCVNARDAMPNGGKLRICAENRLIDETYAQMNLDAKVGAYVVVTFADTGTGIAPAHIDRIFEPFFTTKPLGEGTGLGLSTAMGIIRNHGGFVTVSSEIGRGTEFQVFLPVIATTTALPVAIPELPSGRGELILIVDDESNIRQMLKITLESYNYQTISASNGVEAIAAYAIDRDRIAVVVLDLMMPLMDGTTAIRALQQLNVGRQMKIIACSGLVPSHSLRQMPEVKAFLSKPFTAEDLLNTVHRVIWQP</sequence>
<proteinExistence type="predicted"/>
<comment type="catalytic activity">
    <reaction evidence="1">
        <text>ATP + protein L-histidine = ADP + protein N-phospho-L-histidine.</text>
        <dbReference type="EC" id="2.7.13.3"/>
    </reaction>
</comment>
<dbReference type="SMART" id="SM00448">
    <property type="entry name" value="REC"/>
    <property type="match status" value="2"/>
</dbReference>
<dbReference type="EC" id="2.7.13.3" evidence="2"/>
<dbReference type="InterPro" id="IPR003661">
    <property type="entry name" value="HisK_dim/P_dom"/>
</dbReference>
<evidence type="ECO:0000313" key="14">
    <source>
        <dbReference type="EMBL" id="PSB59097.1"/>
    </source>
</evidence>
<dbReference type="Gene3D" id="3.30.450.20">
    <property type="entry name" value="PAS domain"/>
    <property type="match status" value="2"/>
</dbReference>
<reference evidence="14 15" key="1">
    <citation type="submission" date="2018-03" db="EMBL/GenBank/DDBJ databases">
        <title>The ancient ancestry and fast evolution of plastids.</title>
        <authorList>
            <person name="Moore K.R."/>
            <person name="Magnabosco C."/>
            <person name="Momper L."/>
            <person name="Gold D.A."/>
            <person name="Bosak T."/>
            <person name="Fournier G.P."/>
        </authorList>
    </citation>
    <scope>NUCLEOTIDE SEQUENCE [LARGE SCALE GENOMIC DNA]</scope>
    <source>
        <strain evidence="14 15">CCALA 037</strain>
    </source>
</reference>
<dbReference type="InterPro" id="IPR005467">
    <property type="entry name" value="His_kinase_dom"/>
</dbReference>
<evidence type="ECO:0000256" key="7">
    <source>
        <dbReference type="ARBA" id="ARBA00022840"/>
    </source>
</evidence>
<dbReference type="SUPFAM" id="SSF55874">
    <property type="entry name" value="ATPase domain of HSP90 chaperone/DNA topoisomerase II/histidine kinase"/>
    <property type="match status" value="1"/>
</dbReference>
<feature type="domain" description="Histidine kinase" evidence="10">
    <location>
        <begin position="397"/>
        <end position="622"/>
    </location>
</feature>
<feature type="domain" description="PAS" evidence="12">
    <location>
        <begin position="260"/>
        <end position="330"/>
    </location>
</feature>
<dbReference type="InterPro" id="IPR001610">
    <property type="entry name" value="PAC"/>
</dbReference>